<protein>
    <recommendedName>
        <fullName evidence="2">Tyrosine specific protein phosphatases domain-containing protein</fullName>
    </recommendedName>
</protein>
<name>A9SJ07_PHYPA</name>
<keyword evidence="1" id="KW-0472">Membrane</keyword>
<evidence type="ECO:0000313" key="5">
    <source>
        <dbReference type="Proteomes" id="UP000006727"/>
    </source>
</evidence>
<dbReference type="PaxDb" id="3218-PP1S83_241V6.1"/>
<keyword evidence="1" id="KW-1133">Transmembrane helix</keyword>
<evidence type="ECO:0000313" key="3">
    <source>
        <dbReference type="EMBL" id="PNR39098.1"/>
    </source>
</evidence>
<dbReference type="GeneID" id="112292835"/>
<evidence type="ECO:0000313" key="4">
    <source>
        <dbReference type="EnsemblPlants" id="Pp3c15_5790V3.1"/>
    </source>
</evidence>
<reference evidence="3 5" key="1">
    <citation type="journal article" date="2008" name="Science">
        <title>The Physcomitrella genome reveals evolutionary insights into the conquest of land by plants.</title>
        <authorList>
            <person name="Rensing S."/>
            <person name="Lang D."/>
            <person name="Zimmer A."/>
            <person name="Terry A."/>
            <person name="Salamov A."/>
            <person name="Shapiro H."/>
            <person name="Nishiyama T."/>
            <person name="Perroud P.-F."/>
            <person name="Lindquist E."/>
            <person name="Kamisugi Y."/>
            <person name="Tanahashi T."/>
            <person name="Sakakibara K."/>
            <person name="Fujita T."/>
            <person name="Oishi K."/>
            <person name="Shin-I T."/>
            <person name="Kuroki Y."/>
            <person name="Toyoda A."/>
            <person name="Suzuki Y."/>
            <person name="Hashimoto A."/>
            <person name="Yamaguchi K."/>
            <person name="Sugano A."/>
            <person name="Kohara Y."/>
            <person name="Fujiyama A."/>
            <person name="Anterola A."/>
            <person name="Aoki S."/>
            <person name="Ashton N."/>
            <person name="Barbazuk W.B."/>
            <person name="Barker E."/>
            <person name="Bennetzen J."/>
            <person name="Bezanilla M."/>
            <person name="Blankenship R."/>
            <person name="Cho S.H."/>
            <person name="Dutcher S."/>
            <person name="Estelle M."/>
            <person name="Fawcett J.A."/>
            <person name="Gundlach H."/>
            <person name="Hanada K."/>
            <person name="Heyl A."/>
            <person name="Hicks K.A."/>
            <person name="Hugh J."/>
            <person name="Lohr M."/>
            <person name="Mayer K."/>
            <person name="Melkozernov A."/>
            <person name="Murata T."/>
            <person name="Nelson D."/>
            <person name="Pils B."/>
            <person name="Prigge M."/>
            <person name="Reiss B."/>
            <person name="Renner T."/>
            <person name="Rombauts S."/>
            <person name="Rushton P."/>
            <person name="Sanderfoot A."/>
            <person name="Schween G."/>
            <person name="Shiu S.-H."/>
            <person name="Stueber K."/>
            <person name="Theodoulou F.L."/>
            <person name="Tu H."/>
            <person name="Van de Peer Y."/>
            <person name="Verrier P.J."/>
            <person name="Waters E."/>
            <person name="Wood A."/>
            <person name="Yang L."/>
            <person name="Cove D."/>
            <person name="Cuming A."/>
            <person name="Hasebe M."/>
            <person name="Lucas S."/>
            <person name="Mishler D.B."/>
            <person name="Reski R."/>
            <person name="Grigoriev I."/>
            <person name="Quatrano R.S."/>
            <person name="Boore J.L."/>
        </authorList>
    </citation>
    <scope>NUCLEOTIDE SEQUENCE [LARGE SCALE GENOMIC DNA]</scope>
    <source>
        <strain evidence="4 5">cv. Gransden 2004</strain>
    </source>
</reference>
<dbReference type="PANTHER" id="PTHR47216">
    <property type="match status" value="1"/>
</dbReference>
<dbReference type="SMART" id="SM00195">
    <property type="entry name" value="DSPc"/>
    <property type="match status" value="1"/>
</dbReference>
<feature type="transmembrane region" description="Helical" evidence="1">
    <location>
        <begin position="68"/>
        <end position="85"/>
    </location>
</feature>
<dbReference type="Pfam" id="PF00782">
    <property type="entry name" value="DSPc"/>
    <property type="match status" value="1"/>
</dbReference>
<dbReference type="Proteomes" id="UP000006727">
    <property type="component" value="Chromosome 15"/>
</dbReference>
<dbReference type="Gramene" id="Pp3c15_5790V3.1">
    <property type="protein sequence ID" value="Pp3c15_5790V3.1"/>
    <property type="gene ID" value="Pp3c15_5790"/>
</dbReference>
<keyword evidence="1" id="KW-0812">Transmembrane</keyword>
<reference evidence="3 5" key="2">
    <citation type="journal article" date="2018" name="Plant J.">
        <title>The Physcomitrella patens chromosome-scale assembly reveals moss genome structure and evolution.</title>
        <authorList>
            <person name="Lang D."/>
            <person name="Ullrich K.K."/>
            <person name="Murat F."/>
            <person name="Fuchs J."/>
            <person name="Jenkins J."/>
            <person name="Haas F.B."/>
            <person name="Piednoel M."/>
            <person name="Gundlach H."/>
            <person name="Van Bel M."/>
            <person name="Meyberg R."/>
            <person name="Vives C."/>
            <person name="Morata J."/>
            <person name="Symeonidi A."/>
            <person name="Hiss M."/>
            <person name="Muchero W."/>
            <person name="Kamisugi Y."/>
            <person name="Saleh O."/>
            <person name="Blanc G."/>
            <person name="Decker E.L."/>
            <person name="van Gessel N."/>
            <person name="Grimwood J."/>
            <person name="Hayes R.D."/>
            <person name="Graham S.W."/>
            <person name="Gunter L.E."/>
            <person name="McDaniel S.F."/>
            <person name="Hoernstein S.N.W."/>
            <person name="Larsson A."/>
            <person name="Li F.W."/>
            <person name="Perroud P.F."/>
            <person name="Phillips J."/>
            <person name="Ranjan P."/>
            <person name="Rokshar D.S."/>
            <person name="Rothfels C.J."/>
            <person name="Schneider L."/>
            <person name="Shu S."/>
            <person name="Stevenson D.W."/>
            <person name="Thummler F."/>
            <person name="Tillich M."/>
            <person name="Villarreal Aguilar J.C."/>
            <person name="Widiez T."/>
            <person name="Wong G.K."/>
            <person name="Wymore A."/>
            <person name="Zhang Y."/>
            <person name="Zimmer A.D."/>
            <person name="Quatrano R.S."/>
            <person name="Mayer K.F.X."/>
            <person name="Goodstein D."/>
            <person name="Casacuberta J.M."/>
            <person name="Vandepoele K."/>
            <person name="Reski R."/>
            <person name="Cuming A.C."/>
            <person name="Tuskan G.A."/>
            <person name="Maumus F."/>
            <person name="Salse J."/>
            <person name="Schmutz J."/>
            <person name="Rensing S.A."/>
        </authorList>
    </citation>
    <scope>NUCLEOTIDE SEQUENCE [LARGE SCALE GENOMIC DNA]</scope>
    <source>
        <strain evidence="4 5">cv. Gransden 2004</strain>
    </source>
</reference>
<dbReference type="eggNOG" id="ENOG502QT3P">
    <property type="taxonomic scope" value="Eukaryota"/>
</dbReference>
<dbReference type="EMBL" id="ABEU02000015">
    <property type="protein sequence ID" value="PNR39098.1"/>
    <property type="molecule type" value="Genomic_DNA"/>
</dbReference>
<dbReference type="Gramene" id="Pp3c15_5790V3.2">
    <property type="protein sequence ID" value="Pp3c15_5790V3.2"/>
    <property type="gene ID" value="Pp3c15_5790"/>
</dbReference>
<dbReference type="STRING" id="3218.A9SJ07"/>
<dbReference type="SUPFAM" id="SSF52799">
    <property type="entry name" value="(Phosphotyrosine protein) phosphatases II"/>
    <property type="match status" value="1"/>
</dbReference>
<dbReference type="OrthoDB" id="1890923at2759"/>
<dbReference type="InterPro" id="IPR000340">
    <property type="entry name" value="Dual-sp_phosphatase_cat-dom"/>
</dbReference>
<feature type="domain" description="Tyrosine specific protein phosphatases" evidence="2">
    <location>
        <begin position="155"/>
        <end position="224"/>
    </location>
</feature>
<dbReference type="PANTHER" id="PTHR47216:SF4">
    <property type="entry name" value="OS01G0859400 PROTEIN"/>
    <property type="match status" value="1"/>
</dbReference>
<keyword evidence="5" id="KW-1185">Reference proteome</keyword>
<sequence length="253" mass="28006">MGLTFYAALPSAAVLAAYVALRQSGAPTFVTLPVLHSSLVGFSAAIAAHPRLNYTPLFGKRSSGSFPWWSYLAFFPYFLALKSYVHLRRLKSGEPVFTEVEPGLFVGGWPALQRDVPPGLKGVIDCTCELPRNACLDELPYLCVPTWDTRGPRPTEIENAVRWALEQRAEKHPVLVHCAFGHGRSVAIMCAILVTLGVCDTWKDAEVYIKLSRPGARLNKGQKKSLNEWAAIYAMKREMQNPVGEEIDQSSEE</sequence>
<dbReference type="RefSeq" id="XP_024397465.1">
    <property type="nucleotide sequence ID" value="XM_024541697.2"/>
</dbReference>
<dbReference type="HOGENOM" id="CLU_061905_1_0_1"/>
<dbReference type="CDD" id="cd14527">
    <property type="entry name" value="DSP_bac"/>
    <property type="match status" value="1"/>
</dbReference>
<dbReference type="EnsemblPlants" id="Pp3c15_5790V3.2">
    <property type="protein sequence ID" value="Pp3c15_5790V3.2"/>
    <property type="gene ID" value="Pp3c15_5790"/>
</dbReference>
<gene>
    <name evidence="4" type="primary">LOC112292835</name>
    <name evidence="3" type="ORF">PHYPA_019376</name>
</gene>
<organism evidence="3">
    <name type="scientific">Physcomitrium patens</name>
    <name type="common">Spreading-leaved earth moss</name>
    <name type="synonym">Physcomitrella patens</name>
    <dbReference type="NCBI Taxonomy" id="3218"/>
    <lineage>
        <taxon>Eukaryota</taxon>
        <taxon>Viridiplantae</taxon>
        <taxon>Streptophyta</taxon>
        <taxon>Embryophyta</taxon>
        <taxon>Bryophyta</taxon>
        <taxon>Bryophytina</taxon>
        <taxon>Bryopsida</taxon>
        <taxon>Funariidae</taxon>
        <taxon>Funariales</taxon>
        <taxon>Funariaceae</taxon>
        <taxon>Physcomitrium</taxon>
    </lineage>
</organism>
<feature type="transmembrane region" description="Helical" evidence="1">
    <location>
        <begin position="6"/>
        <end position="21"/>
    </location>
</feature>
<dbReference type="AlphaFoldDB" id="A9SJ07"/>
<dbReference type="OMA" id="WACQKRS"/>
<evidence type="ECO:0000259" key="2">
    <source>
        <dbReference type="PROSITE" id="PS50056"/>
    </source>
</evidence>
<dbReference type="InterPro" id="IPR029021">
    <property type="entry name" value="Prot-tyrosine_phosphatase-like"/>
</dbReference>
<feature type="transmembrane region" description="Helical" evidence="1">
    <location>
        <begin position="28"/>
        <end position="48"/>
    </location>
</feature>
<evidence type="ECO:0000256" key="1">
    <source>
        <dbReference type="SAM" id="Phobius"/>
    </source>
</evidence>
<reference evidence="4" key="3">
    <citation type="submission" date="2020-12" db="UniProtKB">
        <authorList>
            <consortium name="EnsemblPlants"/>
        </authorList>
    </citation>
    <scope>IDENTIFICATION</scope>
</reference>
<dbReference type="GO" id="GO:0016791">
    <property type="term" value="F:phosphatase activity"/>
    <property type="evidence" value="ECO:0007669"/>
    <property type="project" value="UniProtKB-ARBA"/>
</dbReference>
<dbReference type="KEGG" id="ppp:112292835"/>
<dbReference type="InterPro" id="IPR020422">
    <property type="entry name" value="TYR_PHOSPHATASE_DUAL_dom"/>
</dbReference>
<dbReference type="InterPro" id="IPR000387">
    <property type="entry name" value="Tyr_Pase_dom"/>
</dbReference>
<dbReference type="Gene3D" id="3.90.190.10">
    <property type="entry name" value="Protein tyrosine phosphatase superfamily"/>
    <property type="match status" value="1"/>
</dbReference>
<dbReference type="PROSITE" id="PS50056">
    <property type="entry name" value="TYR_PHOSPHATASE_2"/>
    <property type="match status" value="1"/>
</dbReference>
<accession>A9SJ07</accession>
<proteinExistence type="predicted"/>
<dbReference type="EnsemblPlants" id="Pp3c15_5790V3.1">
    <property type="protein sequence ID" value="Pp3c15_5790V3.1"/>
    <property type="gene ID" value="Pp3c15_5790"/>
</dbReference>